<dbReference type="Proteomes" id="UP000521199">
    <property type="component" value="Unassembled WGS sequence"/>
</dbReference>
<dbReference type="RefSeq" id="WP_183959752.1">
    <property type="nucleotide sequence ID" value="NZ_JACHHP010000001.1"/>
</dbReference>
<keyword evidence="7 10" id="KW-0653">Protein transport</keyword>
<evidence type="ECO:0000256" key="4">
    <source>
        <dbReference type="ARBA" id="ARBA00022475"/>
    </source>
</evidence>
<comment type="function">
    <text evidence="10">Inner membrane component of the type II secretion system required for the energy-dependent secretion of extracellular factors such as proteases and toxins from the periplasm.</text>
</comment>
<evidence type="ECO:0000256" key="3">
    <source>
        <dbReference type="ARBA" id="ARBA00022448"/>
    </source>
</evidence>
<keyword evidence="8 11" id="KW-1133">Transmembrane helix</keyword>
<reference evidence="12 13" key="1">
    <citation type="submission" date="2020-08" db="EMBL/GenBank/DDBJ databases">
        <title>Genomic Encyclopedia of Type Strains, Phase IV (KMG-IV): sequencing the most valuable type-strain genomes for metagenomic binning, comparative biology and taxonomic classification.</title>
        <authorList>
            <person name="Goeker M."/>
        </authorList>
    </citation>
    <scope>NUCLEOTIDE SEQUENCE [LARGE SCALE GENOMIC DNA]</scope>
    <source>
        <strain evidence="12 13">DSM 24163</strain>
    </source>
</reference>
<feature type="transmembrane region" description="Helical" evidence="11">
    <location>
        <begin position="20"/>
        <end position="39"/>
    </location>
</feature>
<evidence type="ECO:0000256" key="10">
    <source>
        <dbReference type="PIRNR" id="PIRNR006291"/>
    </source>
</evidence>
<evidence type="ECO:0000256" key="8">
    <source>
        <dbReference type="ARBA" id="ARBA00022989"/>
    </source>
</evidence>
<dbReference type="EMBL" id="JACHHP010000001">
    <property type="protein sequence ID" value="MBB5207234.1"/>
    <property type="molecule type" value="Genomic_DNA"/>
</dbReference>
<dbReference type="GO" id="GO:0015627">
    <property type="term" value="C:type II protein secretion system complex"/>
    <property type="evidence" value="ECO:0007669"/>
    <property type="project" value="InterPro"/>
</dbReference>
<dbReference type="InterPro" id="IPR007690">
    <property type="entry name" value="T2SS_GspM"/>
</dbReference>
<dbReference type="Gene3D" id="3.30.1360.100">
    <property type="entry name" value="General secretion pathway protein M, EpsM"/>
    <property type="match status" value="1"/>
</dbReference>
<evidence type="ECO:0000256" key="9">
    <source>
        <dbReference type="ARBA" id="ARBA00023136"/>
    </source>
</evidence>
<evidence type="ECO:0000256" key="6">
    <source>
        <dbReference type="ARBA" id="ARBA00022692"/>
    </source>
</evidence>
<dbReference type="InterPro" id="IPR023229">
    <property type="entry name" value="T2SS_M_periplasmic_sf"/>
</dbReference>
<proteinExistence type="inferred from homology"/>
<dbReference type="AlphaFoldDB" id="A0A7W8FZI5"/>
<name>A0A7W8FZI5_9GAMM</name>
<keyword evidence="6 11" id="KW-0812">Transmembrane</keyword>
<evidence type="ECO:0000256" key="1">
    <source>
        <dbReference type="ARBA" id="ARBA00004377"/>
    </source>
</evidence>
<sequence>MNPLRRFWQGRAPRERTMLARGAVVLVLMALYFGAWEPLRDSRDAWRARVATANADLAWMRAVAPQIAAQAPAQDGAARDTRSLLARADASAREAGLGGALLRVEPVAQGQVRVHFEDVGFDALMRWLESLSSRHGTRVGELRAQRAAGVGRVDALLSLEESAR</sequence>
<comment type="similarity">
    <text evidence="2 10">Belongs to the GSP M family.</text>
</comment>
<evidence type="ECO:0000256" key="2">
    <source>
        <dbReference type="ARBA" id="ARBA00010637"/>
    </source>
</evidence>
<keyword evidence="9 10" id="KW-0472">Membrane</keyword>
<dbReference type="PIRSF" id="PIRSF006291">
    <property type="entry name" value="GspM"/>
    <property type="match status" value="1"/>
</dbReference>
<evidence type="ECO:0000313" key="12">
    <source>
        <dbReference type="EMBL" id="MBB5207234.1"/>
    </source>
</evidence>
<dbReference type="SUPFAM" id="SSF103054">
    <property type="entry name" value="General secretion pathway protein M, EpsM"/>
    <property type="match status" value="1"/>
</dbReference>
<comment type="subcellular location">
    <subcellularLocation>
        <location evidence="1">Cell inner membrane</location>
        <topology evidence="1">Single-pass membrane protein</topology>
    </subcellularLocation>
</comment>
<evidence type="ECO:0000256" key="7">
    <source>
        <dbReference type="ARBA" id="ARBA00022927"/>
    </source>
</evidence>
<evidence type="ECO:0000313" key="13">
    <source>
        <dbReference type="Proteomes" id="UP000521199"/>
    </source>
</evidence>
<comment type="caution">
    <text evidence="12">The sequence shown here is derived from an EMBL/GenBank/DDBJ whole genome shotgun (WGS) entry which is preliminary data.</text>
</comment>
<dbReference type="GO" id="GO:0005886">
    <property type="term" value="C:plasma membrane"/>
    <property type="evidence" value="ECO:0007669"/>
    <property type="project" value="UniProtKB-SubCell"/>
</dbReference>
<protein>
    <recommendedName>
        <fullName evidence="10">Type II secretion system protein M</fullName>
        <shortName evidence="10">T2SS protein M</shortName>
    </recommendedName>
    <alternativeName>
        <fullName evidence="10">General secretion pathway protein M</fullName>
    </alternativeName>
</protein>
<keyword evidence="3 10" id="KW-0813">Transport</keyword>
<accession>A0A7W8FZI5</accession>
<evidence type="ECO:0000256" key="5">
    <source>
        <dbReference type="ARBA" id="ARBA00022519"/>
    </source>
</evidence>
<organism evidence="12 13">
    <name type="scientific">Chiayiivirga flava</name>
    <dbReference type="NCBI Taxonomy" id="659595"/>
    <lineage>
        <taxon>Bacteria</taxon>
        <taxon>Pseudomonadati</taxon>
        <taxon>Pseudomonadota</taxon>
        <taxon>Gammaproteobacteria</taxon>
        <taxon>Lysobacterales</taxon>
        <taxon>Lysobacteraceae</taxon>
        <taxon>Chiayiivirga</taxon>
    </lineage>
</organism>
<keyword evidence="13" id="KW-1185">Reference proteome</keyword>
<dbReference type="GO" id="GO:0015628">
    <property type="term" value="P:protein secretion by the type II secretion system"/>
    <property type="evidence" value="ECO:0007669"/>
    <property type="project" value="InterPro"/>
</dbReference>
<keyword evidence="4 10" id="KW-1003">Cell membrane</keyword>
<evidence type="ECO:0000256" key="11">
    <source>
        <dbReference type="SAM" id="Phobius"/>
    </source>
</evidence>
<keyword evidence="5 10" id="KW-0997">Cell inner membrane</keyword>
<dbReference type="Pfam" id="PF04612">
    <property type="entry name" value="T2SSM"/>
    <property type="match status" value="1"/>
</dbReference>
<gene>
    <name evidence="12" type="ORF">HNQ52_000750</name>
</gene>